<dbReference type="PANTHER" id="PTHR43003">
    <property type="entry name" value="DNA-3-METHYLADENINE GLYCOSYLASE"/>
    <property type="match status" value="1"/>
</dbReference>
<evidence type="ECO:0000256" key="1">
    <source>
        <dbReference type="ARBA" id="ARBA00022763"/>
    </source>
</evidence>
<evidence type="ECO:0000256" key="2">
    <source>
        <dbReference type="ARBA" id="ARBA00023204"/>
    </source>
</evidence>
<protein>
    <submittedName>
        <fullName evidence="3">3-methyladenine DNA glycosylase/8-oxoguanine DNA glycosylase</fullName>
    </submittedName>
</protein>
<dbReference type="GO" id="GO:0005737">
    <property type="term" value="C:cytoplasm"/>
    <property type="evidence" value="ECO:0007669"/>
    <property type="project" value="TreeGrafter"/>
</dbReference>
<accession>A0A4R7USW1</accession>
<keyword evidence="2" id="KW-0234">DNA repair</keyword>
<keyword evidence="4" id="KW-1185">Reference proteome</keyword>
<dbReference type="InterPro" id="IPR011257">
    <property type="entry name" value="DNA_glycosylase"/>
</dbReference>
<dbReference type="GO" id="GO:0006285">
    <property type="term" value="P:base-excision repair, AP site formation"/>
    <property type="evidence" value="ECO:0007669"/>
    <property type="project" value="TreeGrafter"/>
</dbReference>
<keyword evidence="1" id="KW-0227">DNA damage</keyword>
<dbReference type="InterPro" id="IPR051912">
    <property type="entry name" value="Alkylbase_DNA_Glycosylase/TA"/>
</dbReference>
<organism evidence="3 4">
    <name type="scientific">Actinophytocola oryzae</name>
    <dbReference type="NCBI Taxonomy" id="502181"/>
    <lineage>
        <taxon>Bacteria</taxon>
        <taxon>Bacillati</taxon>
        <taxon>Actinomycetota</taxon>
        <taxon>Actinomycetes</taxon>
        <taxon>Pseudonocardiales</taxon>
        <taxon>Pseudonocardiaceae</taxon>
    </lineage>
</organism>
<sequence length="303" mass="33086">MRASIERGWRPDFALDLRSVLAPLRRGLGDPAFRVTDAGRIWLVANTGAGVGTLALHTVAGEVRATAWGDAAQLLTDGLPALLGAEDDDSGFEAHHPLIADLRRRMPALRLGSTGRVWDPLVASVLEQKVTGHEAHRSWRELCRRFGTRAPGPAPEGMYAPPTPAAVLAIKDWEWHRAGVDLTRRKAIVAAAQVAHRLEKATRLRGREGRDLLRTVPGIGFWTAAEIAQRAWGDPDAVSVGDFHIPGLVGYALLGRKVDDKGMLEVLAPYAPQRHRVVRYIEAGGPGKPRFGPRFAPRDYRGM</sequence>
<dbReference type="RefSeq" id="WP_243867449.1">
    <property type="nucleotide sequence ID" value="NZ_SOCP01000030.1"/>
</dbReference>
<dbReference type="EMBL" id="SOCP01000030">
    <property type="protein sequence ID" value="TDV36832.1"/>
    <property type="molecule type" value="Genomic_DNA"/>
</dbReference>
<reference evidence="3 4" key="1">
    <citation type="submission" date="2019-03" db="EMBL/GenBank/DDBJ databases">
        <title>Genomic Encyclopedia of Archaeal and Bacterial Type Strains, Phase II (KMG-II): from individual species to whole genera.</title>
        <authorList>
            <person name="Goeker M."/>
        </authorList>
    </citation>
    <scope>NUCLEOTIDE SEQUENCE [LARGE SCALE GENOMIC DNA]</scope>
    <source>
        <strain evidence="3 4">DSM 45499</strain>
    </source>
</reference>
<dbReference type="Proteomes" id="UP000294927">
    <property type="component" value="Unassembled WGS sequence"/>
</dbReference>
<dbReference type="GO" id="GO:0006307">
    <property type="term" value="P:DNA alkylation repair"/>
    <property type="evidence" value="ECO:0007669"/>
    <property type="project" value="TreeGrafter"/>
</dbReference>
<evidence type="ECO:0000313" key="3">
    <source>
        <dbReference type="EMBL" id="TDV36832.1"/>
    </source>
</evidence>
<proteinExistence type="predicted"/>
<dbReference type="GO" id="GO:0032993">
    <property type="term" value="C:protein-DNA complex"/>
    <property type="evidence" value="ECO:0007669"/>
    <property type="project" value="TreeGrafter"/>
</dbReference>
<dbReference type="GO" id="GO:0043916">
    <property type="term" value="F:DNA-7-methylguanine glycosylase activity"/>
    <property type="evidence" value="ECO:0007669"/>
    <property type="project" value="TreeGrafter"/>
</dbReference>
<dbReference type="GO" id="GO:0032131">
    <property type="term" value="F:alkylated DNA binding"/>
    <property type="evidence" value="ECO:0007669"/>
    <property type="project" value="TreeGrafter"/>
</dbReference>
<gene>
    <name evidence="3" type="ORF">CLV71_13038</name>
</gene>
<dbReference type="PANTHER" id="PTHR43003:SF6">
    <property type="entry name" value="DNA GLYCOSYLASE"/>
    <property type="match status" value="1"/>
</dbReference>
<name>A0A4R7USW1_9PSEU</name>
<evidence type="ECO:0000313" key="4">
    <source>
        <dbReference type="Proteomes" id="UP000294927"/>
    </source>
</evidence>
<dbReference type="AlphaFoldDB" id="A0A4R7USW1"/>
<dbReference type="GO" id="GO:0008725">
    <property type="term" value="F:DNA-3-methyladenine glycosylase activity"/>
    <property type="evidence" value="ECO:0007669"/>
    <property type="project" value="TreeGrafter"/>
</dbReference>
<dbReference type="SUPFAM" id="SSF48150">
    <property type="entry name" value="DNA-glycosylase"/>
    <property type="match status" value="1"/>
</dbReference>
<dbReference type="Gene3D" id="1.10.340.30">
    <property type="entry name" value="Hypothetical protein, domain 2"/>
    <property type="match status" value="1"/>
</dbReference>
<comment type="caution">
    <text evidence="3">The sequence shown here is derived from an EMBL/GenBank/DDBJ whole genome shotgun (WGS) entry which is preliminary data.</text>
</comment>